<evidence type="ECO:0000256" key="6">
    <source>
        <dbReference type="SAM" id="Phobius"/>
    </source>
</evidence>
<evidence type="ECO:0000256" key="3">
    <source>
        <dbReference type="ARBA" id="ARBA00022989"/>
    </source>
</evidence>
<dbReference type="SUPFAM" id="SSF103473">
    <property type="entry name" value="MFS general substrate transporter"/>
    <property type="match status" value="1"/>
</dbReference>
<dbReference type="CTD" id="20210922"/>
<dbReference type="EMBL" id="AMQM01000741">
    <property type="status" value="NOT_ANNOTATED_CDS"/>
    <property type="molecule type" value="Genomic_DNA"/>
</dbReference>
<feature type="region of interest" description="Disordered" evidence="5">
    <location>
        <begin position="494"/>
        <end position="543"/>
    </location>
</feature>
<dbReference type="PANTHER" id="PTHR11662:SF399">
    <property type="entry name" value="FI19708P1-RELATED"/>
    <property type="match status" value="1"/>
</dbReference>
<evidence type="ECO:0000256" key="1">
    <source>
        <dbReference type="ARBA" id="ARBA00004141"/>
    </source>
</evidence>
<dbReference type="InParanoid" id="T1FQ25"/>
<feature type="transmembrane region" description="Helical" evidence="6">
    <location>
        <begin position="278"/>
        <end position="297"/>
    </location>
</feature>
<feature type="transmembrane region" description="Helical" evidence="6">
    <location>
        <begin position="334"/>
        <end position="361"/>
    </location>
</feature>
<name>T1FQ25_HELRO</name>
<dbReference type="eggNOG" id="KOG2532">
    <property type="taxonomic scope" value="Eukaryota"/>
</dbReference>
<dbReference type="Gene3D" id="1.20.1250.20">
    <property type="entry name" value="MFS general substrate transporter like domains"/>
    <property type="match status" value="1"/>
</dbReference>
<reference evidence="9" key="1">
    <citation type="submission" date="2012-12" db="EMBL/GenBank/DDBJ databases">
        <authorList>
            <person name="Hellsten U."/>
            <person name="Grimwood J."/>
            <person name="Chapman J.A."/>
            <person name="Shapiro H."/>
            <person name="Aerts A."/>
            <person name="Otillar R.P."/>
            <person name="Terry A.Y."/>
            <person name="Boore J.L."/>
            <person name="Simakov O."/>
            <person name="Marletaz F."/>
            <person name="Cho S.-J."/>
            <person name="Edsinger-Gonzales E."/>
            <person name="Havlak P."/>
            <person name="Kuo D.-H."/>
            <person name="Larsson T."/>
            <person name="Lv J."/>
            <person name="Arendt D."/>
            <person name="Savage R."/>
            <person name="Osoegawa K."/>
            <person name="de Jong P."/>
            <person name="Lindberg D.R."/>
            <person name="Seaver E.C."/>
            <person name="Weisblat D.A."/>
            <person name="Putnam N.H."/>
            <person name="Grigoriev I.V."/>
            <person name="Rokhsar D.S."/>
        </authorList>
    </citation>
    <scope>NUCLEOTIDE SEQUENCE</scope>
</reference>
<accession>T1FQ25</accession>
<dbReference type="PANTHER" id="PTHR11662">
    <property type="entry name" value="SOLUTE CARRIER FAMILY 17"/>
    <property type="match status" value="1"/>
</dbReference>
<organism evidence="8 9">
    <name type="scientific">Helobdella robusta</name>
    <name type="common">Californian leech</name>
    <dbReference type="NCBI Taxonomy" id="6412"/>
    <lineage>
        <taxon>Eukaryota</taxon>
        <taxon>Metazoa</taxon>
        <taxon>Spiralia</taxon>
        <taxon>Lophotrochozoa</taxon>
        <taxon>Annelida</taxon>
        <taxon>Clitellata</taxon>
        <taxon>Hirudinea</taxon>
        <taxon>Rhynchobdellida</taxon>
        <taxon>Glossiphoniidae</taxon>
        <taxon>Helobdella</taxon>
    </lineage>
</organism>
<sequence length="758" mass="85125">MFYMMGRWSPPDERCLLMAIVNTGGWMSSSVVIIPVSCLLCSHGFAGGWASVFYVYELYNKLMLRHLNVKNSETFVKQSLGGLGMFWCVLWMLFSSDTPDLDSGMKEEEKKYINASIRLAETIGARKTQGVPKTTSFLFNRTKRTTTKVTKDNEIDILSNVNINNNIKNNSNFNINIDNNDNENQGYLFKWQTALTSLQLFVLCCNEFTHEWLFYTYVVVLPVYAKLMLNYPIFEYTISSILPYAGFWFAMMMTSGAADRLHSYGVLPVTHIRKIMNSIGNICSLISSSLLLSFLLFRCNQRQGLMYTAIIGTSFNAFYHCGSLLAPFDLASKYAAVLVGVSGMVRASVRFLVPIFAGLLLKRDDEGNGLFDRTQWCLLFVVTSVSHISSALLYLFCGTGDHQARWFHAYPGSSQIMLRHYSNDAISSNEDETTGRESKMFSENATSLLPKPKSGIKAVEITAEGNKVNEVINLNKQINLTAADVTTRATLACKHSDHPQSSPSFLTTTKPTTLKNKSPQYPRHQQLRYQQQQHQQYHQPPPLQLPTPTTFPKRWTQVDSEITMSSSRDGTSEDLYSEDHSLISTNTSVECDTSFHFDMADKLSNIHSCGDFQMNRTNKLQNTSEDVREDAVGKEKRENSEDKNLKSAKGKIGKLAGRHSISSSTPTSARNWLEKVRGGFSQINLKRASFVLDSSSDNRNDDDDDGDDVDNDDVASYDNSVVRNDDDDEEGSSTSNASFVKRIDKTLFIDSDLSESVV</sequence>
<keyword evidence="4 6" id="KW-0472">Membrane</keyword>
<keyword evidence="3 6" id="KW-1133">Transmembrane helix</keyword>
<feature type="compositionally biased region" description="Basic and acidic residues" evidence="5">
    <location>
        <begin position="625"/>
        <end position="645"/>
    </location>
</feature>
<evidence type="ECO:0000313" key="8">
    <source>
        <dbReference type="EnsemblMetazoa" id="HelroP188506"/>
    </source>
</evidence>
<evidence type="ECO:0000313" key="9">
    <source>
        <dbReference type="Proteomes" id="UP000015101"/>
    </source>
</evidence>
<dbReference type="OrthoDB" id="2985014at2759"/>
<dbReference type="Proteomes" id="UP000015101">
    <property type="component" value="Unassembled WGS sequence"/>
</dbReference>
<feature type="compositionally biased region" description="Acidic residues" evidence="5">
    <location>
        <begin position="700"/>
        <end position="715"/>
    </location>
</feature>
<feature type="transmembrane region" description="Helical" evidence="6">
    <location>
        <begin position="376"/>
        <end position="396"/>
    </location>
</feature>
<dbReference type="STRING" id="6412.T1FQ25"/>
<feature type="transmembrane region" description="Helical" evidence="6">
    <location>
        <begin position="241"/>
        <end position="258"/>
    </location>
</feature>
<dbReference type="GO" id="GO:0022857">
    <property type="term" value="F:transmembrane transporter activity"/>
    <property type="evidence" value="ECO:0000318"/>
    <property type="project" value="GO_Central"/>
</dbReference>
<dbReference type="KEGG" id="hro:HELRODRAFT_188506"/>
<evidence type="ECO:0000256" key="2">
    <source>
        <dbReference type="ARBA" id="ARBA00022692"/>
    </source>
</evidence>
<reference evidence="7 9" key="2">
    <citation type="journal article" date="2013" name="Nature">
        <title>Insights into bilaterian evolution from three spiralian genomes.</title>
        <authorList>
            <person name="Simakov O."/>
            <person name="Marletaz F."/>
            <person name="Cho S.J."/>
            <person name="Edsinger-Gonzales E."/>
            <person name="Havlak P."/>
            <person name="Hellsten U."/>
            <person name="Kuo D.H."/>
            <person name="Larsson T."/>
            <person name="Lv J."/>
            <person name="Arendt D."/>
            <person name="Savage R."/>
            <person name="Osoegawa K."/>
            <person name="de Jong P."/>
            <person name="Grimwood J."/>
            <person name="Chapman J.A."/>
            <person name="Shapiro H."/>
            <person name="Aerts A."/>
            <person name="Otillar R.P."/>
            <person name="Terry A.Y."/>
            <person name="Boore J.L."/>
            <person name="Grigoriev I.V."/>
            <person name="Lindberg D.R."/>
            <person name="Seaver E.C."/>
            <person name="Weisblat D.A."/>
            <person name="Putnam N.H."/>
            <person name="Rokhsar D.S."/>
        </authorList>
    </citation>
    <scope>NUCLEOTIDE SEQUENCE</scope>
</reference>
<dbReference type="RefSeq" id="XP_009019275.1">
    <property type="nucleotide sequence ID" value="XM_009021027.1"/>
</dbReference>
<feature type="region of interest" description="Disordered" evidence="5">
    <location>
        <begin position="620"/>
        <end position="667"/>
    </location>
</feature>
<dbReference type="InterPro" id="IPR036259">
    <property type="entry name" value="MFS_trans_sf"/>
</dbReference>
<keyword evidence="9" id="KW-1185">Reference proteome</keyword>
<protein>
    <submittedName>
        <fullName evidence="7 8">Uncharacterized protein</fullName>
    </submittedName>
</protein>
<dbReference type="GO" id="GO:0016020">
    <property type="term" value="C:membrane"/>
    <property type="evidence" value="ECO:0000318"/>
    <property type="project" value="GO_Central"/>
</dbReference>
<proteinExistence type="predicted"/>
<feature type="transmembrane region" description="Helical" evidence="6">
    <location>
        <begin position="32"/>
        <end position="55"/>
    </location>
</feature>
<evidence type="ECO:0000313" key="7">
    <source>
        <dbReference type="EMBL" id="ESO01867.1"/>
    </source>
</evidence>
<dbReference type="InterPro" id="IPR050382">
    <property type="entry name" value="MFS_Na/Anion_cotransporter"/>
</dbReference>
<dbReference type="GeneID" id="20210922"/>
<feature type="region of interest" description="Disordered" evidence="5">
    <location>
        <begin position="693"/>
        <end position="736"/>
    </location>
</feature>
<gene>
    <name evidence="8" type="primary">20210922</name>
    <name evidence="7" type="ORF">HELRODRAFT_188506</name>
</gene>
<comment type="subcellular location">
    <subcellularLocation>
        <location evidence="1">Membrane</location>
        <topology evidence="1">Multi-pass membrane protein</topology>
    </subcellularLocation>
</comment>
<feature type="compositionally biased region" description="Low complexity" evidence="5">
    <location>
        <begin position="501"/>
        <end position="538"/>
    </location>
</feature>
<dbReference type="EMBL" id="KB096742">
    <property type="protein sequence ID" value="ESO01867.1"/>
    <property type="molecule type" value="Genomic_DNA"/>
</dbReference>
<dbReference type="AlphaFoldDB" id="T1FQ25"/>
<keyword evidence="2 6" id="KW-0812">Transmembrane</keyword>
<reference evidence="8" key="3">
    <citation type="submission" date="2015-06" db="UniProtKB">
        <authorList>
            <consortium name="EnsemblMetazoa"/>
        </authorList>
    </citation>
    <scope>IDENTIFICATION</scope>
</reference>
<dbReference type="EnsemblMetazoa" id="HelroT188506">
    <property type="protein sequence ID" value="HelroP188506"/>
    <property type="gene ID" value="HelroG188506"/>
</dbReference>
<dbReference type="HOGENOM" id="CLU_367728_0_0_1"/>
<evidence type="ECO:0000256" key="5">
    <source>
        <dbReference type="SAM" id="MobiDB-lite"/>
    </source>
</evidence>
<feature type="transmembrane region" description="Helical" evidence="6">
    <location>
        <begin position="304"/>
        <end position="328"/>
    </location>
</feature>
<evidence type="ECO:0000256" key="4">
    <source>
        <dbReference type="ARBA" id="ARBA00023136"/>
    </source>
</evidence>